<name>A0A2G8LBT3_STIJA</name>
<accession>A0A2G8LBT3</accession>
<dbReference type="Proteomes" id="UP000230750">
    <property type="component" value="Unassembled WGS sequence"/>
</dbReference>
<evidence type="ECO:0000313" key="2">
    <source>
        <dbReference type="Proteomes" id="UP000230750"/>
    </source>
</evidence>
<dbReference type="EMBL" id="MRZV01000134">
    <property type="protein sequence ID" value="PIK57709.1"/>
    <property type="molecule type" value="Genomic_DNA"/>
</dbReference>
<reference evidence="1 2" key="1">
    <citation type="journal article" date="2017" name="PLoS Biol.">
        <title>The sea cucumber genome provides insights into morphological evolution and visceral regeneration.</title>
        <authorList>
            <person name="Zhang X."/>
            <person name="Sun L."/>
            <person name="Yuan J."/>
            <person name="Sun Y."/>
            <person name="Gao Y."/>
            <person name="Zhang L."/>
            <person name="Li S."/>
            <person name="Dai H."/>
            <person name="Hamel J.F."/>
            <person name="Liu C."/>
            <person name="Yu Y."/>
            <person name="Liu S."/>
            <person name="Lin W."/>
            <person name="Guo K."/>
            <person name="Jin S."/>
            <person name="Xu P."/>
            <person name="Storey K.B."/>
            <person name="Huan P."/>
            <person name="Zhang T."/>
            <person name="Zhou Y."/>
            <person name="Zhang J."/>
            <person name="Lin C."/>
            <person name="Li X."/>
            <person name="Xing L."/>
            <person name="Huo D."/>
            <person name="Sun M."/>
            <person name="Wang L."/>
            <person name="Mercier A."/>
            <person name="Li F."/>
            <person name="Yang H."/>
            <person name="Xiang J."/>
        </authorList>
    </citation>
    <scope>NUCLEOTIDE SEQUENCE [LARGE SCALE GENOMIC DNA]</scope>
    <source>
        <strain evidence="1">Shaxun</strain>
        <tissue evidence="1">Muscle</tissue>
    </source>
</reference>
<keyword evidence="2" id="KW-1185">Reference proteome</keyword>
<evidence type="ECO:0000313" key="1">
    <source>
        <dbReference type="EMBL" id="PIK57709.1"/>
    </source>
</evidence>
<organism evidence="1 2">
    <name type="scientific">Stichopus japonicus</name>
    <name type="common">Sea cucumber</name>
    <dbReference type="NCBI Taxonomy" id="307972"/>
    <lineage>
        <taxon>Eukaryota</taxon>
        <taxon>Metazoa</taxon>
        <taxon>Echinodermata</taxon>
        <taxon>Eleutherozoa</taxon>
        <taxon>Echinozoa</taxon>
        <taxon>Holothuroidea</taxon>
        <taxon>Aspidochirotacea</taxon>
        <taxon>Aspidochirotida</taxon>
        <taxon>Stichopodidae</taxon>
        <taxon>Apostichopus</taxon>
    </lineage>
</organism>
<gene>
    <name evidence="1" type="ORF">BSL78_05393</name>
</gene>
<protein>
    <submittedName>
        <fullName evidence="1">Uncharacterized protein</fullName>
    </submittedName>
</protein>
<proteinExistence type="predicted"/>
<comment type="caution">
    <text evidence="1">The sequence shown here is derived from an EMBL/GenBank/DDBJ whole genome shotgun (WGS) entry which is preliminary data.</text>
</comment>
<sequence length="169" mass="19757">MDEPLYELSCCMLEQTIFPSQSQSKRFLGTFEEAVTSIQLLNHGTHIVISGPCIKLDQHSVEMSHFDASLKQMMAILECRYIKTSASMNHADGDVDMSVFMDDVPLKHTERPIDRSTALPYLCRSRSEPSYRQFINTHRPQNRSNRDRYICDTRDYRDHLDYKRQNPHQ</sequence>
<dbReference type="AlphaFoldDB" id="A0A2G8LBT3"/>